<evidence type="ECO:0000313" key="3">
    <source>
        <dbReference type="EMBL" id="EAW13255.1"/>
    </source>
</evidence>
<dbReference type="KEGG" id="act:ACLA_017010"/>
<protein>
    <submittedName>
        <fullName evidence="3">Endo-1,3(4)-beta-glucanase, putative</fullName>
    </submittedName>
</protein>
<feature type="region of interest" description="Disordered" evidence="1">
    <location>
        <begin position="387"/>
        <end position="419"/>
    </location>
</feature>
<feature type="chain" id="PRO_5002633304" evidence="2">
    <location>
        <begin position="26"/>
        <end position="432"/>
    </location>
</feature>
<dbReference type="eggNOG" id="ENOG502S0II">
    <property type="taxonomic scope" value="Eukaryota"/>
</dbReference>
<sequence length="432" mass="48971">MMKTLLLSLLPPLLAATAFFPFVSGDRSTASPKLPFDYHRCQCDCYVVSGPEPGYFENYAFWDFRRIPLPDRKVNVEQSDNSSNPLLLTKRRVHNSESEPQDTNSTNRTTMDDDEDDSSTLLLSHTAFAYDWKPQKWHRHSNSVGPVPLLNSPENVFFARNPLDEDDPESTHLVLRATRFSDHTATAEIEHYLRNVFHCSLRVRMRVMSMASVAQQPKLYGHYLPNNTTTQGSTVPSGACAGIFIYRSSTCESDIEILTSDPHTVVRYANQPDYDPVTDTAIPEAGSIGILSEPWTNPTTHRVDWLHDISRWYANDELQASKRYGVPSLPSIMAINLWSNGGNWTGDLSVGQSVYVGIEWIEFAYNTSLRFRNAPDDIVPVERHMRGPVARSASEPESDDDVEALEEADRLSERKRGRQCRRPCYLDDVEYS</sequence>
<dbReference type="RefSeq" id="XP_001274681.1">
    <property type="nucleotide sequence ID" value="XM_001274680.1"/>
</dbReference>
<accession>A1CBY7</accession>
<dbReference type="EMBL" id="DS027049">
    <property type="protein sequence ID" value="EAW13255.1"/>
    <property type="molecule type" value="Genomic_DNA"/>
</dbReference>
<evidence type="ECO:0000313" key="4">
    <source>
        <dbReference type="Proteomes" id="UP000006701"/>
    </source>
</evidence>
<dbReference type="OMA" id="WSTHRLD"/>
<feature type="signal peptide" evidence="2">
    <location>
        <begin position="1"/>
        <end position="25"/>
    </location>
</feature>
<organism evidence="3 4">
    <name type="scientific">Aspergillus clavatus (strain ATCC 1007 / CBS 513.65 / DSM 816 / NCTC 3887 / NRRL 1 / QM 1276 / 107)</name>
    <dbReference type="NCBI Taxonomy" id="344612"/>
    <lineage>
        <taxon>Eukaryota</taxon>
        <taxon>Fungi</taxon>
        <taxon>Dikarya</taxon>
        <taxon>Ascomycota</taxon>
        <taxon>Pezizomycotina</taxon>
        <taxon>Eurotiomycetes</taxon>
        <taxon>Eurotiomycetidae</taxon>
        <taxon>Eurotiales</taxon>
        <taxon>Aspergillaceae</taxon>
        <taxon>Aspergillus</taxon>
        <taxon>Aspergillus subgen. Fumigati</taxon>
    </lineage>
</organism>
<dbReference type="CDD" id="cd00413">
    <property type="entry name" value="Glyco_hydrolase_16"/>
    <property type="match status" value="1"/>
</dbReference>
<dbReference type="GeneID" id="4706765"/>
<dbReference type="PANTHER" id="PTHR38121">
    <property type="entry name" value="GH16 DOMAIN-CONTAINING PROTEIN"/>
    <property type="match status" value="1"/>
</dbReference>
<reference evidence="3 4" key="1">
    <citation type="journal article" date="2008" name="PLoS Genet.">
        <title>Genomic islands in the pathogenic filamentous fungus Aspergillus fumigatus.</title>
        <authorList>
            <person name="Fedorova N.D."/>
            <person name="Khaldi N."/>
            <person name="Joardar V.S."/>
            <person name="Maiti R."/>
            <person name="Amedeo P."/>
            <person name="Anderson M.J."/>
            <person name="Crabtree J."/>
            <person name="Silva J.C."/>
            <person name="Badger J.H."/>
            <person name="Albarraq A."/>
            <person name="Angiuoli S."/>
            <person name="Bussey H."/>
            <person name="Bowyer P."/>
            <person name="Cotty P.J."/>
            <person name="Dyer P.S."/>
            <person name="Egan A."/>
            <person name="Galens K."/>
            <person name="Fraser-Liggett C.M."/>
            <person name="Haas B.J."/>
            <person name="Inman J.M."/>
            <person name="Kent R."/>
            <person name="Lemieux S."/>
            <person name="Malavazi I."/>
            <person name="Orvis J."/>
            <person name="Roemer T."/>
            <person name="Ronning C.M."/>
            <person name="Sundaram J.P."/>
            <person name="Sutton G."/>
            <person name="Turner G."/>
            <person name="Venter J.C."/>
            <person name="White O.R."/>
            <person name="Whitty B.R."/>
            <person name="Youngman P."/>
            <person name="Wolfe K.H."/>
            <person name="Goldman G.H."/>
            <person name="Wortman J.R."/>
            <person name="Jiang B."/>
            <person name="Denning D.W."/>
            <person name="Nierman W.C."/>
        </authorList>
    </citation>
    <scope>NUCLEOTIDE SEQUENCE [LARGE SCALE GENOMIC DNA]</scope>
    <source>
        <strain evidence="4">ATCC 1007 / CBS 513.65 / DSM 816 / NCTC 3887 / NRRL 1</strain>
    </source>
</reference>
<dbReference type="SUPFAM" id="SSF49899">
    <property type="entry name" value="Concanavalin A-like lectins/glucanases"/>
    <property type="match status" value="1"/>
</dbReference>
<keyword evidence="2" id="KW-0732">Signal</keyword>
<dbReference type="InterPro" id="IPR013320">
    <property type="entry name" value="ConA-like_dom_sf"/>
</dbReference>
<dbReference type="Proteomes" id="UP000006701">
    <property type="component" value="Unassembled WGS sequence"/>
</dbReference>
<evidence type="ECO:0000256" key="2">
    <source>
        <dbReference type="SAM" id="SignalP"/>
    </source>
</evidence>
<dbReference type="PANTHER" id="PTHR38121:SF4">
    <property type="entry name" value="GH16 DOMAIN-CONTAINING PROTEIN-RELATED"/>
    <property type="match status" value="1"/>
</dbReference>
<keyword evidence="4" id="KW-1185">Reference proteome</keyword>
<evidence type="ECO:0000256" key="1">
    <source>
        <dbReference type="SAM" id="MobiDB-lite"/>
    </source>
</evidence>
<dbReference type="OrthoDB" id="4388755at2759"/>
<feature type="compositionally biased region" description="Acidic residues" evidence="1">
    <location>
        <begin position="396"/>
        <end position="406"/>
    </location>
</feature>
<dbReference type="VEuPathDB" id="FungiDB:ACLA_017010"/>
<feature type="compositionally biased region" description="Polar residues" evidence="1">
    <location>
        <begin position="76"/>
        <end position="86"/>
    </location>
</feature>
<feature type="region of interest" description="Disordered" evidence="1">
    <location>
        <begin position="75"/>
        <end position="118"/>
    </location>
</feature>
<gene>
    <name evidence="3" type="ORF">ACLA_017010</name>
</gene>
<dbReference type="AlphaFoldDB" id="A1CBY7"/>
<dbReference type="HOGENOM" id="CLU_039765_2_0_1"/>
<proteinExistence type="predicted"/>
<dbReference type="Gene3D" id="2.60.120.200">
    <property type="match status" value="1"/>
</dbReference>
<name>A1CBY7_ASPCL</name>